<evidence type="ECO:0000313" key="11">
    <source>
        <dbReference type="EMBL" id="KAK4192695.1"/>
    </source>
</evidence>
<dbReference type="InterPro" id="IPR036236">
    <property type="entry name" value="Znf_C2H2_sf"/>
</dbReference>
<keyword evidence="12" id="KW-1185">Reference proteome</keyword>
<dbReference type="Pfam" id="PF00096">
    <property type="entry name" value="zf-C2H2"/>
    <property type="match status" value="3"/>
</dbReference>
<evidence type="ECO:0000313" key="12">
    <source>
        <dbReference type="Proteomes" id="UP001302126"/>
    </source>
</evidence>
<sequence length="690" mass="77185">MDGSFQHSHSGRFAGYGDGFHRHSQSGSNHHHHQQQPSLDYHQLALGMPHMDNTTRFNPAAGLAPQSHDDLCVPDCEGIGVYNGFQQFNHRGAPLAMQSRWQQGRFLHTRDHSVPHNDFPIDLTMPMIPLQHQHQHQQQQQQQQQQQRHHHQFHHSDMDLSLSGYQQPCFDDHLHAAIMSHCEDEDCQSMDDSGCCDSQCTMTGKCTDIGCESEEDACTDQNCPSRPAQVPEEVRDGAAALISINHAPELSLQNFGFSQHHQQQHQHQQHQVCDLGFDMAHAQFDFLSSHLLDAHNGADPAACERPCPLDDPQIYRYCHMPVYNDNNQFDHFNSTSSFSSNLQMNQGMPGECGTEIHDPESFAAHFFAQHKDYYLSQHKDHFQTNNMNQLVPTSSTSSSRDGTVLASTETVSPPAPGLDISDTTASLGTPSPLTPLSTNIEMPDVKTESVSHTRSTSIASSGDDSVKLDSSNDEHRCLWREVGGTEICGLVFSDAEALFRHASNVHIKHAQKGERGFRCGWDDCPRSALGAEGFPQRSKIERHMQTHIGHKPHICQVCNKGFSAKQALTQHMFIHSNEKPLVCNICHKAFRYPSALTMHQRVHSGAKPLRCPICGKGFSESSNLSKHKRTHEVKGRFNCSVPGCDRNFHRQDQLRRHMKTHPRDSGDFSRSSEVPEASGLEVTGFGNSPT</sequence>
<keyword evidence="5" id="KW-0862">Zinc</keyword>
<feature type="region of interest" description="Disordered" evidence="9">
    <location>
        <begin position="656"/>
        <end position="690"/>
    </location>
</feature>
<feature type="compositionally biased region" description="Polar residues" evidence="9">
    <location>
        <begin position="421"/>
        <end position="440"/>
    </location>
</feature>
<feature type="region of interest" description="Disordered" evidence="9">
    <location>
        <begin position="387"/>
        <end position="467"/>
    </location>
</feature>
<reference evidence="11" key="2">
    <citation type="submission" date="2023-05" db="EMBL/GenBank/DDBJ databases">
        <authorList>
            <consortium name="Lawrence Berkeley National Laboratory"/>
            <person name="Steindorff A."/>
            <person name="Hensen N."/>
            <person name="Bonometti L."/>
            <person name="Westerberg I."/>
            <person name="Brannstrom I.O."/>
            <person name="Guillou S."/>
            <person name="Cros-Aarteil S."/>
            <person name="Calhoun S."/>
            <person name="Haridas S."/>
            <person name="Kuo A."/>
            <person name="Mondo S."/>
            <person name="Pangilinan J."/>
            <person name="Riley R."/>
            <person name="Labutti K."/>
            <person name="Andreopoulos B."/>
            <person name="Lipzen A."/>
            <person name="Chen C."/>
            <person name="Yanf M."/>
            <person name="Daum C."/>
            <person name="Ng V."/>
            <person name="Clum A."/>
            <person name="Ohm R."/>
            <person name="Martin F."/>
            <person name="Silar P."/>
            <person name="Natvig D."/>
            <person name="Lalanne C."/>
            <person name="Gautier V."/>
            <person name="Ament-Velasquez S.L."/>
            <person name="Kruys A."/>
            <person name="Hutchinson M.I."/>
            <person name="Powell A.J."/>
            <person name="Barry K."/>
            <person name="Miller A.N."/>
            <person name="Grigoriev I.V."/>
            <person name="Debuchy R."/>
            <person name="Gladieux P."/>
            <person name="Thoren M.H."/>
            <person name="Johannesson H."/>
        </authorList>
    </citation>
    <scope>NUCLEOTIDE SEQUENCE</scope>
    <source>
        <strain evidence="11">PSN309</strain>
    </source>
</reference>
<feature type="domain" description="C2H2-type" evidence="10">
    <location>
        <begin position="637"/>
        <end position="666"/>
    </location>
</feature>
<keyword evidence="7" id="KW-0539">Nucleus</keyword>
<feature type="region of interest" description="Disordered" evidence="9">
    <location>
        <begin position="1"/>
        <end position="38"/>
    </location>
</feature>
<feature type="domain" description="C2H2-type" evidence="10">
    <location>
        <begin position="609"/>
        <end position="631"/>
    </location>
</feature>
<feature type="compositionally biased region" description="Polar residues" evidence="9">
    <location>
        <begin position="452"/>
        <end position="463"/>
    </location>
</feature>
<gene>
    <name evidence="11" type="ORF">QBC35DRAFT_199886</name>
</gene>
<evidence type="ECO:0000256" key="1">
    <source>
        <dbReference type="ARBA" id="ARBA00004123"/>
    </source>
</evidence>
<comment type="subcellular location">
    <subcellularLocation>
        <location evidence="1">Nucleus</location>
    </subcellularLocation>
</comment>
<dbReference type="GO" id="GO:0008270">
    <property type="term" value="F:zinc ion binding"/>
    <property type="evidence" value="ECO:0007669"/>
    <property type="project" value="UniProtKB-KW"/>
</dbReference>
<feature type="compositionally biased region" description="Low complexity" evidence="9">
    <location>
        <begin position="136"/>
        <end position="146"/>
    </location>
</feature>
<proteinExistence type="predicted"/>
<evidence type="ECO:0000256" key="4">
    <source>
        <dbReference type="ARBA" id="ARBA00022771"/>
    </source>
</evidence>
<keyword evidence="2" id="KW-0479">Metal-binding</keyword>
<dbReference type="FunFam" id="3.30.160.60:FF:000446">
    <property type="entry name" value="Zinc finger protein"/>
    <property type="match status" value="1"/>
</dbReference>
<dbReference type="EMBL" id="MU864353">
    <property type="protein sequence ID" value="KAK4192695.1"/>
    <property type="molecule type" value="Genomic_DNA"/>
</dbReference>
<evidence type="ECO:0000256" key="8">
    <source>
        <dbReference type="PROSITE-ProRule" id="PRU00042"/>
    </source>
</evidence>
<comment type="caution">
    <text evidence="11">The sequence shown here is derived from an EMBL/GenBank/DDBJ whole genome shotgun (WGS) entry which is preliminary data.</text>
</comment>
<feature type="region of interest" description="Disordered" evidence="9">
    <location>
        <begin position="131"/>
        <end position="157"/>
    </location>
</feature>
<dbReference type="FunFam" id="3.30.160.60:FF:000690">
    <property type="entry name" value="Zinc finger protein 354C"/>
    <property type="match status" value="1"/>
</dbReference>
<evidence type="ECO:0000256" key="2">
    <source>
        <dbReference type="ARBA" id="ARBA00022723"/>
    </source>
</evidence>
<dbReference type="PANTHER" id="PTHR23235">
    <property type="entry name" value="KRUEPPEL-LIKE TRANSCRIPTION FACTOR"/>
    <property type="match status" value="1"/>
</dbReference>
<feature type="domain" description="C2H2-type" evidence="10">
    <location>
        <begin position="581"/>
        <end position="608"/>
    </location>
</feature>
<dbReference type="Gene3D" id="3.30.160.60">
    <property type="entry name" value="Classic Zinc Finger"/>
    <property type="match status" value="5"/>
</dbReference>
<feature type="compositionally biased region" description="Basic and acidic residues" evidence="9">
    <location>
        <begin position="656"/>
        <end position="667"/>
    </location>
</feature>
<name>A0AAN6X4G4_9PEZI</name>
<feature type="domain" description="C2H2-type" evidence="10">
    <location>
        <begin position="553"/>
        <end position="580"/>
    </location>
</feature>
<organism evidence="11 12">
    <name type="scientific">Podospora australis</name>
    <dbReference type="NCBI Taxonomy" id="1536484"/>
    <lineage>
        <taxon>Eukaryota</taxon>
        <taxon>Fungi</taxon>
        <taxon>Dikarya</taxon>
        <taxon>Ascomycota</taxon>
        <taxon>Pezizomycotina</taxon>
        <taxon>Sordariomycetes</taxon>
        <taxon>Sordariomycetidae</taxon>
        <taxon>Sordariales</taxon>
        <taxon>Podosporaceae</taxon>
        <taxon>Podospora</taxon>
    </lineage>
</organism>
<dbReference type="GO" id="GO:0000981">
    <property type="term" value="F:DNA-binding transcription factor activity, RNA polymerase II-specific"/>
    <property type="evidence" value="ECO:0007669"/>
    <property type="project" value="TreeGrafter"/>
</dbReference>
<dbReference type="GO" id="GO:0000978">
    <property type="term" value="F:RNA polymerase II cis-regulatory region sequence-specific DNA binding"/>
    <property type="evidence" value="ECO:0007669"/>
    <property type="project" value="TreeGrafter"/>
</dbReference>
<reference evidence="11" key="1">
    <citation type="journal article" date="2023" name="Mol. Phylogenet. Evol.">
        <title>Genome-scale phylogeny and comparative genomics of the fungal order Sordariales.</title>
        <authorList>
            <person name="Hensen N."/>
            <person name="Bonometti L."/>
            <person name="Westerberg I."/>
            <person name="Brannstrom I.O."/>
            <person name="Guillou S."/>
            <person name="Cros-Aarteil S."/>
            <person name="Calhoun S."/>
            <person name="Haridas S."/>
            <person name="Kuo A."/>
            <person name="Mondo S."/>
            <person name="Pangilinan J."/>
            <person name="Riley R."/>
            <person name="LaButti K."/>
            <person name="Andreopoulos B."/>
            <person name="Lipzen A."/>
            <person name="Chen C."/>
            <person name="Yan M."/>
            <person name="Daum C."/>
            <person name="Ng V."/>
            <person name="Clum A."/>
            <person name="Steindorff A."/>
            <person name="Ohm R.A."/>
            <person name="Martin F."/>
            <person name="Silar P."/>
            <person name="Natvig D.O."/>
            <person name="Lalanne C."/>
            <person name="Gautier V."/>
            <person name="Ament-Velasquez S.L."/>
            <person name="Kruys A."/>
            <person name="Hutchinson M.I."/>
            <person name="Powell A.J."/>
            <person name="Barry K."/>
            <person name="Miller A.N."/>
            <person name="Grigoriev I.V."/>
            <person name="Debuchy R."/>
            <person name="Gladieux P."/>
            <person name="Hiltunen Thoren M."/>
            <person name="Johannesson H."/>
        </authorList>
    </citation>
    <scope>NUCLEOTIDE SEQUENCE</scope>
    <source>
        <strain evidence="11">PSN309</strain>
    </source>
</reference>
<dbReference type="PROSITE" id="PS00028">
    <property type="entry name" value="ZINC_FINGER_C2H2_1"/>
    <property type="match status" value="4"/>
</dbReference>
<evidence type="ECO:0000259" key="10">
    <source>
        <dbReference type="PROSITE" id="PS50157"/>
    </source>
</evidence>
<evidence type="ECO:0000256" key="7">
    <source>
        <dbReference type="ARBA" id="ARBA00023242"/>
    </source>
</evidence>
<dbReference type="PROSITE" id="PS50157">
    <property type="entry name" value="ZINC_FINGER_C2H2_2"/>
    <property type="match status" value="4"/>
</dbReference>
<feature type="compositionally biased region" description="Polar residues" evidence="9">
    <location>
        <begin position="387"/>
        <end position="411"/>
    </location>
</feature>
<dbReference type="SUPFAM" id="SSF57667">
    <property type="entry name" value="beta-beta-alpha zinc fingers"/>
    <property type="match status" value="3"/>
</dbReference>
<dbReference type="GO" id="GO:0005634">
    <property type="term" value="C:nucleus"/>
    <property type="evidence" value="ECO:0007669"/>
    <property type="project" value="UniProtKB-SubCell"/>
</dbReference>
<keyword evidence="4 8" id="KW-0863">Zinc-finger</keyword>
<protein>
    <submittedName>
        <fullName evidence="11">Zinc-responsive transcriptional regulator</fullName>
    </submittedName>
</protein>
<evidence type="ECO:0000256" key="6">
    <source>
        <dbReference type="ARBA" id="ARBA00023125"/>
    </source>
</evidence>
<evidence type="ECO:0000256" key="9">
    <source>
        <dbReference type="SAM" id="MobiDB-lite"/>
    </source>
</evidence>
<dbReference type="InterPro" id="IPR013087">
    <property type="entry name" value="Znf_C2H2_type"/>
</dbReference>
<dbReference type="Proteomes" id="UP001302126">
    <property type="component" value="Unassembled WGS sequence"/>
</dbReference>
<dbReference type="PANTHER" id="PTHR23235:SF142">
    <property type="entry name" value="ZINC FINGER PROTEIN 384"/>
    <property type="match status" value="1"/>
</dbReference>
<evidence type="ECO:0000256" key="5">
    <source>
        <dbReference type="ARBA" id="ARBA00022833"/>
    </source>
</evidence>
<keyword evidence="6" id="KW-0238">DNA-binding</keyword>
<dbReference type="FunFam" id="3.30.160.60:FF:001009">
    <property type="entry name" value="Zinc finger protein 26"/>
    <property type="match status" value="1"/>
</dbReference>
<dbReference type="SMART" id="SM00355">
    <property type="entry name" value="ZnF_C2H2"/>
    <property type="match status" value="6"/>
</dbReference>
<dbReference type="AlphaFoldDB" id="A0AAN6X4G4"/>
<accession>A0AAN6X4G4</accession>
<evidence type="ECO:0000256" key="3">
    <source>
        <dbReference type="ARBA" id="ARBA00022737"/>
    </source>
</evidence>
<dbReference type="Pfam" id="PF13912">
    <property type="entry name" value="zf-C2H2_6"/>
    <property type="match status" value="1"/>
</dbReference>
<keyword evidence="3" id="KW-0677">Repeat</keyword>